<dbReference type="InterPro" id="IPR043504">
    <property type="entry name" value="Peptidase_S1_PA_chymotrypsin"/>
</dbReference>
<dbReference type="Pfam" id="PF02983">
    <property type="entry name" value="Pro_Al_protease"/>
    <property type="match status" value="1"/>
</dbReference>
<evidence type="ECO:0000313" key="13">
    <source>
        <dbReference type="Proteomes" id="UP000218505"/>
    </source>
</evidence>
<dbReference type="InterPro" id="IPR009003">
    <property type="entry name" value="Peptidase_S1_PA"/>
</dbReference>
<sequence>MTARKVARTSGVVLAAAALAILNGMPGSAQPASTDSAPAFEAAHPGLVSAMQRDLGLDAAEARTLMVKQDAATATEDSLRTSLGSSFAGAWFDISTAKLTVAVTDAADAAEVEAAGAEATVVARSAAQLDAKVAQLNAVEKSAPASVTGWYADSKTNSVVVTALPGKTAEAAAFAGSDVRVVEADAPTTFANIKGGDAYNIGSSRCSAGLSVTTGFVTAGHCQALTGGGALSRNGTSLGTWGGSSFPGNDYAYVRTNSNWTPQGLVGSVRVVGTTVAAQGAAICKSGSTTGWTCGTRGAANQTVRYAEGTVTGLTASNVLCQAGDSGGGFITSAGQGQGVVSGGNTATCYYNPLGEILSAYGLTIVRG</sequence>
<organism evidence="12 13">
    <name type="scientific">Actinosynnema pretiosum</name>
    <dbReference type="NCBI Taxonomy" id="42197"/>
    <lineage>
        <taxon>Bacteria</taxon>
        <taxon>Bacillati</taxon>
        <taxon>Actinomycetota</taxon>
        <taxon>Actinomycetes</taxon>
        <taxon>Pseudonocardiales</taxon>
        <taxon>Pseudonocardiaceae</taxon>
        <taxon>Actinosynnema</taxon>
    </lineage>
</organism>
<keyword evidence="13" id="KW-1185">Reference proteome</keyword>
<dbReference type="InterPro" id="IPR035070">
    <property type="entry name" value="Streptogrisin_prodomain"/>
</dbReference>
<gene>
    <name evidence="12" type="ORF">CNX65_21525</name>
</gene>
<evidence type="ECO:0000256" key="2">
    <source>
        <dbReference type="ARBA" id="ARBA00022670"/>
    </source>
</evidence>
<keyword evidence="4" id="KW-0378">Hydrolase</keyword>
<dbReference type="PIRSF" id="PIRSF001134">
    <property type="entry name" value="Streptogrisin"/>
    <property type="match status" value="1"/>
</dbReference>
<dbReference type="Gene3D" id="2.40.10.10">
    <property type="entry name" value="Trypsin-like serine proteases"/>
    <property type="match status" value="2"/>
</dbReference>
<dbReference type="GO" id="GO:0004252">
    <property type="term" value="F:serine-type endopeptidase activity"/>
    <property type="evidence" value="ECO:0007669"/>
    <property type="project" value="InterPro"/>
</dbReference>
<feature type="chain" id="PRO_5012990738" evidence="10">
    <location>
        <begin position="30"/>
        <end position="368"/>
    </location>
</feature>
<dbReference type="Gene3D" id="3.30.300.50">
    <property type="match status" value="2"/>
</dbReference>
<dbReference type="GO" id="GO:0005576">
    <property type="term" value="C:extracellular region"/>
    <property type="evidence" value="ECO:0007669"/>
    <property type="project" value="InterPro"/>
</dbReference>
<keyword evidence="5" id="KW-0720">Serine protease</keyword>
<feature type="signal peptide" evidence="10">
    <location>
        <begin position="1"/>
        <end position="29"/>
    </location>
</feature>
<evidence type="ECO:0000256" key="4">
    <source>
        <dbReference type="ARBA" id="ARBA00022801"/>
    </source>
</evidence>
<feature type="disulfide bond" evidence="9">
    <location>
        <begin position="284"/>
        <end position="294"/>
    </location>
</feature>
<proteinExistence type="inferred from homology"/>
<evidence type="ECO:0000256" key="6">
    <source>
        <dbReference type="ARBA" id="ARBA00023145"/>
    </source>
</evidence>
<evidence type="ECO:0000256" key="7">
    <source>
        <dbReference type="ARBA" id="ARBA00023157"/>
    </source>
</evidence>
<keyword evidence="2 12" id="KW-0645">Protease</keyword>
<evidence type="ECO:0000256" key="1">
    <source>
        <dbReference type="ARBA" id="ARBA00007664"/>
    </source>
</evidence>
<keyword evidence="7 9" id="KW-1015">Disulfide bond</keyword>
<feature type="active site" description="Charge relay system" evidence="8">
    <location>
        <position position="326"/>
    </location>
</feature>
<dbReference type="InterPro" id="IPR001316">
    <property type="entry name" value="Pept_S1A_streptogrisin"/>
</dbReference>
<dbReference type="SUPFAM" id="SSF50494">
    <property type="entry name" value="Trypsin-like serine proteases"/>
    <property type="match status" value="1"/>
</dbReference>
<dbReference type="Proteomes" id="UP000218505">
    <property type="component" value="Chromosome"/>
</dbReference>
<dbReference type="AlphaFoldDB" id="A0A290Z958"/>
<dbReference type="InterPro" id="IPR004236">
    <property type="entry name" value="Pept_S1_alpha_lytic"/>
</dbReference>
<dbReference type="EMBL" id="CP023445">
    <property type="protein sequence ID" value="ATE55548.1"/>
    <property type="molecule type" value="Genomic_DNA"/>
</dbReference>
<dbReference type="KEGG" id="apre:CNX65_21525"/>
<feature type="disulfide bond" evidence="9">
    <location>
        <begin position="206"/>
        <end position="222"/>
    </location>
</feature>
<accession>A0A290Z958</accession>
<dbReference type="PROSITE" id="PS00134">
    <property type="entry name" value="TRYPSIN_HIS"/>
    <property type="match status" value="1"/>
</dbReference>
<dbReference type="GO" id="GO:0006508">
    <property type="term" value="P:proteolysis"/>
    <property type="evidence" value="ECO:0007669"/>
    <property type="project" value="UniProtKB-KW"/>
</dbReference>
<evidence type="ECO:0000256" key="9">
    <source>
        <dbReference type="PIRSR" id="PIRSR001134-2"/>
    </source>
</evidence>
<name>A0A290Z958_9PSEU</name>
<keyword evidence="6" id="KW-0865">Zymogen</keyword>
<evidence type="ECO:0000259" key="11">
    <source>
        <dbReference type="Pfam" id="PF02983"/>
    </source>
</evidence>
<evidence type="ECO:0000256" key="8">
    <source>
        <dbReference type="PIRSR" id="PIRSR001134-1"/>
    </source>
</evidence>
<evidence type="ECO:0000256" key="3">
    <source>
        <dbReference type="ARBA" id="ARBA00022729"/>
    </source>
</evidence>
<keyword evidence="3 10" id="KW-0732">Signal</keyword>
<feature type="active site" description="Charge relay system" evidence="8">
    <location>
        <position position="250"/>
    </location>
</feature>
<feature type="domain" description="Peptidase S1A alpha-lytic prodomain" evidence="11">
    <location>
        <begin position="124"/>
        <end position="175"/>
    </location>
</feature>
<dbReference type="PRINTS" id="PR00861">
    <property type="entry name" value="ALYTICPTASE"/>
</dbReference>
<dbReference type="RefSeq" id="WP_096495379.1">
    <property type="nucleotide sequence ID" value="NZ_CP023445.1"/>
</dbReference>
<evidence type="ECO:0000256" key="10">
    <source>
        <dbReference type="SAM" id="SignalP"/>
    </source>
</evidence>
<dbReference type="CDD" id="cd21112">
    <property type="entry name" value="alphaLP-like"/>
    <property type="match status" value="1"/>
</dbReference>
<reference evidence="12" key="1">
    <citation type="submission" date="2017-09" db="EMBL/GenBank/DDBJ databases">
        <title>Complete Genome Sequence of ansamitocin-producing Bacterium Actinosynnema pretiosum X47.</title>
        <authorList>
            <person name="Cao G."/>
            <person name="Zong G."/>
            <person name="Zhong C."/>
            <person name="Fu J."/>
        </authorList>
    </citation>
    <scope>NUCLEOTIDE SEQUENCE [LARGE SCALE GENOMIC DNA]</scope>
    <source>
        <strain evidence="12">X47</strain>
    </source>
</reference>
<comment type="similarity">
    <text evidence="1">Belongs to the peptidase S1 family.</text>
</comment>
<evidence type="ECO:0000313" key="12">
    <source>
        <dbReference type="EMBL" id="ATE55548.1"/>
    </source>
</evidence>
<dbReference type="InterPro" id="IPR018114">
    <property type="entry name" value="TRYPSIN_HIS"/>
</dbReference>
<protein>
    <submittedName>
        <fullName evidence="12">Serine protease</fullName>
    </submittedName>
</protein>
<evidence type="ECO:0000256" key="5">
    <source>
        <dbReference type="ARBA" id="ARBA00022825"/>
    </source>
</evidence>
<feature type="active site" description="Charge relay system" evidence="8">
    <location>
        <position position="221"/>
    </location>
</feature>